<evidence type="ECO:0000313" key="2">
    <source>
        <dbReference type="EMBL" id="OKH91790.1"/>
    </source>
</evidence>
<accession>A0A1Q4V238</accession>
<dbReference type="AlphaFoldDB" id="A0A1Q4V238"/>
<dbReference type="Pfam" id="PF04149">
    <property type="entry name" value="DUF397"/>
    <property type="match status" value="1"/>
</dbReference>
<dbReference type="Proteomes" id="UP000186455">
    <property type="component" value="Unassembled WGS sequence"/>
</dbReference>
<organism evidence="2 3">
    <name type="scientific">Streptomyces uncialis</name>
    <dbReference type="NCBI Taxonomy" id="1048205"/>
    <lineage>
        <taxon>Bacteria</taxon>
        <taxon>Bacillati</taxon>
        <taxon>Actinomycetota</taxon>
        <taxon>Actinomycetes</taxon>
        <taxon>Kitasatosporales</taxon>
        <taxon>Streptomycetaceae</taxon>
        <taxon>Streptomyces</taxon>
    </lineage>
</organism>
<feature type="domain" description="DUF397" evidence="1">
    <location>
        <begin position="7"/>
        <end position="61"/>
    </location>
</feature>
<evidence type="ECO:0000259" key="1">
    <source>
        <dbReference type="Pfam" id="PF04149"/>
    </source>
</evidence>
<evidence type="ECO:0000313" key="3">
    <source>
        <dbReference type="Proteomes" id="UP000186455"/>
    </source>
</evidence>
<name>A0A1Q4V238_9ACTN</name>
<dbReference type="RefSeq" id="WP_073792784.1">
    <property type="nucleotide sequence ID" value="NZ_JBITDR010000029.1"/>
</dbReference>
<keyword evidence="3" id="KW-1185">Reference proteome</keyword>
<dbReference type="EMBL" id="LFBV01000008">
    <property type="protein sequence ID" value="OKH91790.1"/>
    <property type="molecule type" value="Genomic_DNA"/>
</dbReference>
<dbReference type="InterPro" id="IPR007278">
    <property type="entry name" value="DUF397"/>
</dbReference>
<sequence length="66" mass="7020">MNSEPHNWIKSSYSNNGGDCIEWSPASATTTGIVPVRDSKRTDGPVLTVSVRAFAGLVALARSTEL</sequence>
<proteinExistence type="predicted"/>
<dbReference type="STRING" id="1048205.AB852_26310"/>
<comment type="caution">
    <text evidence="2">The sequence shown here is derived from an EMBL/GenBank/DDBJ whole genome shotgun (WGS) entry which is preliminary data.</text>
</comment>
<gene>
    <name evidence="2" type="ORF">AB852_26310</name>
</gene>
<protein>
    <recommendedName>
        <fullName evidence="1">DUF397 domain-containing protein</fullName>
    </recommendedName>
</protein>
<reference evidence="2 3" key="1">
    <citation type="submission" date="2015-06" db="EMBL/GenBank/DDBJ databases">
        <title>Cloning and characterization of the uncialamcin biosynthetic gene cluster.</title>
        <authorList>
            <person name="Yan X."/>
            <person name="Huang T."/>
            <person name="Ge H."/>
            <person name="Shen B."/>
        </authorList>
    </citation>
    <scope>NUCLEOTIDE SEQUENCE [LARGE SCALE GENOMIC DNA]</scope>
    <source>
        <strain evidence="2 3">DCA2648</strain>
    </source>
</reference>